<dbReference type="AlphaFoldDB" id="A0AA38IV44"/>
<gene>
    <name evidence="2" type="ORF">Zmor_007127</name>
</gene>
<dbReference type="PANTHER" id="PTHR45823">
    <property type="entry name" value="T-SNARE COILED-COIL HOMOLOGY DOMAIN-CONTAINING PROTEIN"/>
    <property type="match status" value="1"/>
</dbReference>
<dbReference type="PANTHER" id="PTHR45823:SF1">
    <property type="entry name" value="T-SNARE COILED-COIL HOMOLOGY DOMAIN-CONTAINING PROTEIN"/>
    <property type="match status" value="1"/>
</dbReference>
<comment type="caution">
    <text evidence="2">The sequence shown here is derived from an EMBL/GenBank/DDBJ whole genome shotgun (WGS) entry which is preliminary data.</text>
</comment>
<evidence type="ECO:0000313" key="3">
    <source>
        <dbReference type="Proteomes" id="UP001168821"/>
    </source>
</evidence>
<name>A0AA38IV44_9CUCU</name>
<evidence type="ECO:0000256" key="1">
    <source>
        <dbReference type="SAM" id="Coils"/>
    </source>
</evidence>
<sequence length="220" mass="25734">MLEKQLKQMAAMFAKMNEKMDASNKKMNEKIRARMVKMDARVETMDEKIKEVEKSVQEYMEDRIKIIEDRTEDKMNKFEKIIKITATTGSCNVTSFSRTIQPATYHGQTPWSWYKIQFEAAATANLWEEEQKATALLIVLRGAAVEILQTLSEEDISKYSVLTTALELRFGDKHLKEVLATRLKTRTQKVGESLQEFATDVKKWYFYHIPMHHRLFKRGL</sequence>
<organism evidence="2 3">
    <name type="scientific">Zophobas morio</name>
    <dbReference type="NCBI Taxonomy" id="2755281"/>
    <lineage>
        <taxon>Eukaryota</taxon>
        <taxon>Metazoa</taxon>
        <taxon>Ecdysozoa</taxon>
        <taxon>Arthropoda</taxon>
        <taxon>Hexapoda</taxon>
        <taxon>Insecta</taxon>
        <taxon>Pterygota</taxon>
        <taxon>Neoptera</taxon>
        <taxon>Endopterygota</taxon>
        <taxon>Coleoptera</taxon>
        <taxon>Polyphaga</taxon>
        <taxon>Cucujiformia</taxon>
        <taxon>Tenebrionidae</taxon>
        <taxon>Zophobas</taxon>
    </lineage>
</organism>
<keyword evidence="3" id="KW-1185">Reference proteome</keyword>
<dbReference type="Proteomes" id="UP001168821">
    <property type="component" value="Unassembled WGS sequence"/>
</dbReference>
<protein>
    <submittedName>
        <fullName evidence="2">Uncharacterized protein</fullName>
    </submittedName>
</protein>
<proteinExistence type="predicted"/>
<accession>A0AA38IV44</accession>
<reference evidence="2" key="1">
    <citation type="journal article" date="2023" name="G3 (Bethesda)">
        <title>Whole genome assemblies of Zophobas morio and Tenebrio molitor.</title>
        <authorList>
            <person name="Kaur S."/>
            <person name="Stinson S.A."/>
            <person name="diCenzo G.C."/>
        </authorList>
    </citation>
    <scope>NUCLEOTIDE SEQUENCE</scope>
    <source>
        <strain evidence="2">QUZm001</strain>
    </source>
</reference>
<evidence type="ECO:0000313" key="2">
    <source>
        <dbReference type="EMBL" id="KAJ3662800.1"/>
    </source>
</evidence>
<feature type="coiled-coil region" evidence="1">
    <location>
        <begin position="35"/>
        <end position="62"/>
    </location>
</feature>
<dbReference type="EMBL" id="JALNTZ010000002">
    <property type="protein sequence ID" value="KAJ3662800.1"/>
    <property type="molecule type" value="Genomic_DNA"/>
</dbReference>
<keyword evidence="1" id="KW-0175">Coiled coil</keyword>